<protein>
    <submittedName>
        <fullName evidence="2">Uncharacterized protein</fullName>
    </submittedName>
</protein>
<feature type="region of interest" description="Disordered" evidence="1">
    <location>
        <begin position="149"/>
        <end position="180"/>
    </location>
</feature>
<accession>A0AA38NVN5</accession>
<dbReference type="Proteomes" id="UP001163846">
    <property type="component" value="Unassembled WGS sequence"/>
</dbReference>
<dbReference type="AlphaFoldDB" id="A0AA38NVN5"/>
<evidence type="ECO:0000313" key="3">
    <source>
        <dbReference type="Proteomes" id="UP001163846"/>
    </source>
</evidence>
<reference evidence="2" key="1">
    <citation type="submission" date="2022-08" db="EMBL/GenBank/DDBJ databases">
        <authorList>
            <consortium name="DOE Joint Genome Institute"/>
            <person name="Min B."/>
            <person name="Riley R."/>
            <person name="Sierra-Patev S."/>
            <person name="Naranjo-Ortiz M."/>
            <person name="Looney B."/>
            <person name="Konkel Z."/>
            <person name="Slot J.C."/>
            <person name="Sakamoto Y."/>
            <person name="Steenwyk J.L."/>
            <person name="Rokas A."/>
            <person name="Carro J."/>
            <person name="Camarero S."/>
            <person name="Ferreira P."/>
            <person name="Molpeceres G."/>
            <person name="Ruiz-Duenas F.J."/>
            <person name="Serrano A."/>
            <person name="Henrissat B."/>
            <person name="Drula E."/>
            <person name="Hughes K.W."/>
            <person name="Mata J.L."/>
            <person name="Ishikawa N.K."/>
            <person name="Vargas-Isla R."/>
            <person name="Ushijima S."/>
            <person name="Smith C.A."/>
            <person name="Ahrendt S."/>
            <person name="Andreopoulos W."/>
            <person name="He G."/>
            <person name="Labutti K."/>
            <person name="Lipzen A."/>
            <person name="Ng V."/>
            <person name="Sandor L."/>
            <person name="Barry K."/>
            <person name="Martinez A.T."/>
            <person name="Xiao Y."/>
            <person name="Gibbons J.G."/>
            <person name="Terashima K."/>
            <person name="Hibbett D.S."/>
            <person name="Grigoriev I.V."/>
        </authorList>
    </citation>
    <scope>NUCLEOTIDE SEQUENCE</scope>
    <source>
        <strain evidence="2">TFB9207</strain>
    </source>
</reference>
<proteinExistence type="predicted"/>
<feature type="compositionally biased region" description="Basic and acidic residues" evidence="1">
    <location>
        <begin position="156"/>
        <end position="168"/>
    </location>
</feature>
<keyword evidence="3" id="KW-1185">Reference proteome</keyword>
<organism evidence="2 3">
    <name type="scientific">Lentinula raphanica</name>
    <dbReference type="NCBI Taxonomy" id="153919"/>
    <lineage>
        <taxon>Eukaryota</taxon>
        <taxon>Fungi</taxon>
        <taxon>Dikarya</taxon>
        <taxon>Basidiomycota</taxon>
        <taxon>Agaricomycotina</taxon>
        <taxon>Agaricomycetes</taxon>
        <taxon>Agaricomycetidae</taxon>
        <taxon>Agaricales</taxon>
        <taxon>Marasmiineae</taxon>
        <taxon>Omphalotaceae</taxon>
        <taxon>Lentinula</taxon>
    </lineage>
</organism>
<dbReference type="EMBL" id="MU807545">
    <property type="protein sequence ID" value="KAJ3831358.1"/>
    <property type="molecule type" value="Genomic_DNA"/>
</dbReference>
<name>A0AA38NVN5_9AGAR</name>
<evidence type="ECO:0000256" key="1">
    <source>
        <dbReference type="SAM" id="MobiDB-lite"/>
    </source>
</evidence>
<comment type="caution">
    <text evidence="2">The sequence shown here is derived from an EMBL/GenBank/DDBJ whole genome shotgun (WGS) entry which is preliminary data.</text>
</comment>
<feature type="non-terminal residue" evidence="2">
    <location>
        <position position="1"/>
    </location>
</feature>
<gene>
    <name evidence="2" type="ORF">F5878DRAFT_549656</name>
</gene>
<sequence>SAFLASFIDKGKLNPALEPTECGFYQMFSAWVFEDGLPFTTGESSALRRLFEYLHITFTPPTDTTLYVLYFIAIVMDNASACDTLADALGKLLHDKYGIHFHSENNRIRCLAHVVNLVVQAILKALDEAESSDDVDYFLLNKDQPIHYNEEEDEQLKEMEGEECKTDASQENDDDGDANLPANVISLSALKQV</sequence>
<evidence type="ECO:0000313" key="2">
    <source>
        <dbReference type="EMBL" id="KAJ3831358.1"/>
    </source>
</evidence>